<accession>G4REA4</accession>
<organism evidence="1 2">
    <name type="scientific">Pelagibacterium halotolerans (strain DSM 22347 / JCM 15775 / CGMCC 1.7692 / B2)</name>
    <dbReference type="NCBI Taxonomy" id="1082931"/>
    <lineage>
        <taxon>Bacteria</taxon>
        <taxon>Pseudomonadati</taxon>
        <taxon>Pseudomonadota</taxon>
        <taxon>Alphaproteobacteria</taxon>
        <taxon>Hyphomicrobiales</taxon>
        <taxon>Devosiaceae</taxon>
        <taxon>Pelagibacterium</taxon>
    </lineage>
</organism>
<evidence type="ECO:0000313" key="2">
    <source>
        <dbReference type="Proteomes" id="UP000008850"/>
    </source>
</evidence>
<dbReference type="AlphaFoldDB" id="G4REA4"/>
<proteinExistence type="predicted"/>
<dbReference type="STRING" id="1082931.KKY_1857"/>
<dbReference type="PATRIC" id="fig|1082931.4.peg.1827"/>
<dbReference type="KEGG" id="phl:KKY_1857"/>
<reference evidence="1 2" key="1">
    <citation type="journal article" date="2012" name="J. Bacteriol.">
        <title>Complete genome sequence of Pelagibacterium halotolerans B2T.</title>
        <authorList>
            <person name="Huo Y.Y."/>
            <person name="Cheng H."/>
            <person name="Han X.F."/>
            <person name="Jiang X.W."/>
            <person name="Sun C."/>
            <person name="Zhang X.Q."/>
            <person name="Zhu X.F."/>
            <person name="Liu Y.F."/>
            <person name="Li P.F."/>
            <person name="Ni P.X."/>
            <person name="Wu M."/>
        </authorList>
    </citation>
    <scope>NUCLEOTIDE SEQUENCE [LARGE SCALE GENOMIC DNA]</scope>
    <source>
        <strain evidence="2">DSM 22347 / JCM 15775 / CGMCC 1.7692 / B2</strain>
    </source>
</reference>
<keyword evidence="2" id="KW-1185">Reference proteome</keyword>
<name>G4REA4_PELHB</name>
<dbReference type="EMBL" id="CP003075">
    <property type="protein sequence ID" value="AEQ51868.1"/>
    <property type="molecule type" value="Genomic_DNA"/>
</dbReference>
<protein>
    <submittedName>
        <fullName evidence="1">Tetratricopeptide repeat domain protein</fullName>
    </submittedName>
</protein>
<sequence>MLSTTRKRGRQVYGFLDAAGAILLAFFVFLGCAGSALAQENITFEAQRHENYGRLILTFPDRLNLPEHTVTSDNGVLVISVPDTPMAGVLPDVGTILSEYLAVARFDPDRTGIRMGMREQFALNTMAAGEQLYIDLLPPDWVGLPPALPPEIITKLAERAEEAARIAEERRRAELAIEYDPRPTIRVGRHPTFSRIEFTWNVGTKAEFVREGENASIRFDWPVPVDLYEILSDRPEQLGEVTNIVHGGETEIAMAIPEDVPVRFYEQSSTEFILDIDHPGDAEQEFDLAEVAASLSQPEAPAAQGEHPEDTVEPVRDETATVQPYVSTVGQTVRIVFPFAQETPAAVFRRGNVVWMLFDTPARLVSPDAQSGEILDGLASDLTVESTGASYVVRMVLDDNRLATLASEGRSWVLSLGDILLSAVHPVTLERRRSQSGLYEVVADLERPANVHQLRDPDVGDILDVVTTYPPARGVVRDLGFVDFQAPRSVHGLVVKPLHEGVSVSIEDRYAVIAADGGLTVSVDAGQRLYAPDEASVSALDLNAMMTPNPDEFGLRRDEYMARAAMAEGRDLDRARLDLAQFYLANDFAFEAIGVLNVLRRDLRQHSLEPAMNATLAAANALAGRHADALDLLNADAMLNDADAMIWRTIAKVDAGDFAGARLDAFGGDHVVDNYPNWIRARFHLAAIRAAVEQSDATMAADMIRAVDLAALTPDQVAQYQLLSARLDHINGLEDEALEGYGRVIAADRRGSSAEAVLRTIEILDGMGQLDVEKAIHALAVQSTIWRGDQLEIDIVAKLTDLQYRHGDYRDAFVLTREMAADFADNRSLDALLTRARTEFSGLFLDGQADALDPVSALSIYYDYRHLTPPGAEGDMMIRNLAQRLIEVDLLAQASELLSYQVENRLDGAARAQVAADLAVVYIANRDPNSALRVLYDTRLAGLPPGLERQRRVLEASALIHAHRHDLALDLLSSLTGRDTELLRIDALWQANRFSAASELIEALYSPDLSSGGLSPMARTNVVKAAVGYVLSNDQIGLARLRSRFSEAMSTTPEWPVFAFVVENVDPNGVNFREIARQVADTQAINAFLNAYREIYSGPGTVTPLRAAPETGAVASL</sequence>
<gene>
    <name evidence="1" type="ordered locus">KKY_1857</name>
</gene>
<dbReference type="PROSITE" id="PS51257">
    <property type="entry name" value="PROKAR_LIPOPROTEIN"/>
    <property type="match status" value="1"/>
</dbReference>
<dbReference type="eggNOG" id="COG0457">
    <property type="taxonomic scope" value="Bacteria"/>
</dbReference>
<dbReference type="HOGENOM" id="CLU_004821_0_0_5"/>
<evidence type="ECO:0000313" key="1">
    <source>
        <dbReference type="EMBL" id="AEQ51868.1"/>
    </source>
</evidence>
<dbReference type="Proteomes" id="UP000008850">
    <property type="component" value="Chromosome"/>
</dbReference>